<evidence type="ECO:0000313" key="4">
    <source>
        <dbReference type="Proteomes" id="UP000637643"/>
    </source>
</evidence>
<dbReference type="Gene3D" id="2.60.40.1220">
    <property type="match status" value="2"/>
</dbReference>
<dbReference type="InterPro" id="IPR028059">
    <property type="entry name" value="SWM_rpt"/>
</dbReference>
<dbReference type="InterPro" id="IPR011801">
    <property type="entry name" value="Swm_rep_I_cyn"/>
</dbReference>
<dbReference type="InterPro" id="IPR051465">
    <property type="entry name" value="Cell_Envelope_Struct_Comp"/>
</dbReference>
<keyword evidence="1" id="KW-0732">Signal</keyword>
<reference evidence="3" key="1">
    <citation type="journal article" date="2014" name="Int. J. Syst. Evol. Microbiol.">
        <title>Complete genome sequence of Corynebacterium casei LMG S-19264T (=DSM 44701T), isolated from a smear-ripened cheese.</title>
        <authorList>
            <consortium name="US DOE Joint Genome Institute (JGI-PGF)"/>
            <person name="Walter F."/>
            <person name="Albersmeier A."/>
            <person name="Kalinowski J."/>
            <person name="Ruckert C."/>
        </authorList>
    </citation>
    <scope>NUCLEOTIDE SEQUENCE</scope>
    <source>
        <strain evidence="3">CGMCC 1.16134</strain>
    </source>
</reference>
<feature type="domain" description="SLH" evidence="2">
    <location>
        <begin position="1284"/>
        <end position="1343"/>
    </location>
</feature>
<gene>
    <name evidence="3" type="ORF">GCM10010912_35970</name>
</gene>
<name>A0A917CG35_9BACL</name>
<dbReference type="NCBIfam" id="TIGR02059">
    <property type="entry name" value="swm_rep_I"/>
    <property type="match status" value="4"/>
</dbReference>
<dbReference type="EMBL" id="BMKR01000014">
    <property type="protein sequence ID" value="GGF87499.1"/>
    <property type="molecule type" value="Genomic_DNA"/>
</dbReference>
<dbReference type="RefSeq" id="WP_189027229.1">
    <property type="nucleotide sequence ID" value="NZ_BMKR01000014.1"/>
</dbReference>
<sequence>MKKKVSIWTALILAGNLLLGAGSPSIGLGTTAVYAAAEFGITTSPAAGAAYVEVGASLRLSFDRQVSPQSGEITITPQDAATPFVTIPIGSYGLVGSSNAYELKLGANQQFAPNKTYTVTIPKGLFKDASGAESALTTWSFTTAPQGNAAITASSFSPANASRIEAGALSQLKFSLNKKLNKGGGSIRLLSSADNSTLQVFKIQDGEAAVDVQTTDTSTTVSLRLDKPLAAGGNYYVLIDAYAFRDDDFTTFPGISSGNVWSFSTSGAADIPVTVNPASNSGNVAATANLQLTFDRPMMPASGTITVSPGVTTDARTKWLNVNSTAVTGGGSRTITLLPASAESPLLNGTQYTVTIPQGAFYDQDGHVFPASGPYTWTFTTASVTGIAVASLNPTDRSESVDVNKAITLTFNRDMKYNSTVANGVVLFNSSGVQVPSTVHTGSSAKEFVVKPNAALESNTTYYIDIAKGAFSDASDPLAVYDGLSGKTSWSFKTVSLDKTAPSLTSTYLENNRTIRLKYDETLSSSVGLLTSSFQVTVNDENRAIDSTYIMGDSVYVVLGTGVAVGQVVKVTYTGGLRSIQDASGNIASTFSLRSVSNTIESAFPMPKDGRVSGRTVTLNFNDSLKGISPYAYSQFTVAADGYSLGVSEIRSSGSTVYLTLDSDAANGQAVRVSYFAGSYPLQNTLGQNISDFTDFYIRNSNDTIAPVFQSATGSGNKIVIAYNEGLATTGLPLNSQFSVLVGGTPNYVTNVAVSNSSVTLTLQTALAVTQNVTLSYVPGTAGIADLNNNRAPYINLQPVTVSSSTSVSEISSATVNGDQLTVTFSKNMQTSSALHVNQFGVRADGSSVGVQSYSQSGNTLNLILSSVVKSGQTVDLSYMTGAAQIKDLNGNVLSSFTSLAVKNLTGTSAGTGSRPAYLGTLAASEFGEEYPLLKSDSSTAVDDRSVYNESVKRYGLAADRVAASYEYLAKLGTSTLAFEVPSTERAAYVTVPLKPLLDAVNRNKAAKLVIRHGESIFTVALADIDMVGLATSLIADSSNISLIFRMEKVPVGTFAPFESKLKTQGMQSVTDLMDFRLTAVGSANLSNAQAINVKGEYGVRTTATLNDVQTSAARLDLTYYDAAYLPTKISKAGSYTMIRARTSGNLVVGTFLSTRSFADMGRHWSNSIVAELGAKGIIDSSYGTTFIPEQKITRAEFAVMISRGLGLQGDREMAQRFRDVQPSTQVGDYIGAAAKAGIITGNTDATFRPNDNITREQMAIMIIRAMEYTNHPITLSGTPATALNAFKDKAKIQNLSAEFVAKAVQAGIILGMTPTEFQPQGNATRAQGAVMLQRMLKQADYL</sequence>
<comment type="caution">
    <text evidence="3">The sequence shown here is derived from an EMBL/GenBank/DDBJ whole genome shotgun (WGS) entry which is preliminary data.</text>
</comment>
<dbReference type="Pfam" id="PF00395">
    <property type="entry name" value="SLH"/>
    <property type="match status" value="3"/>
</dbReference>
<evidence type="ECO:0000256" key="1">
    <source>
        <dbReference type="ARBA" id="ARBA00022729"/>
    </source>
</evidence>
<protein>
    <recommendedName>
        <fullName evidence="2">SLH domain-containing protein</fullName>
    </recommendedName>
</protein>
<evidence type="ECO:0000259" key="2">
    <source>
        <dbReference type="PROSITE" id="PS51272"/>
    </source>
</evidence>
<dbReference type="PROSITE" id="PS51272">
    <property type="entry name" value="SLH"/>
    <property type="match status" value="3"/>
</dbReference>
<reference evidence="3" key="2">
    <citation type="submission" date="2020-09" db="EMBL/GenBank/DDBJ databases">
        <authorList>
            <person name="Sun Q."/>
            <person name="Zhou Y."/>
        </authorList>
    </citation>
    <scope>NUCLEOTIDE SEQUENCE</scope>
    <source>
        <strain evidence="3">CGMCC 1.16134</strain>
    </source>
</reference>
<dbReference type="PANTHER" id="PTHR43308:SF5">
    <property type="entry name" value="S-LAYER PROTEIN _ PEPTIDOGLYCAN ENDO-BETA-N-ACETYLGLUCOSAMINIDASE"/>
    <property type="match status" value="1"/>
</dbReference>
<feature type="domain" description="SLH" evidence="2">
    <location>
        <begin position="1153"/>
        <end position="1213"/>
    </location>
</feature>
<organism evidence="3 4">
    <name type="scientific">Paenibacillus albidus</name>
    <dbReference type="NCBI Taxonomy" id="2041023"/>
    <lineage>
        <taxon>Bacteria</taxon>
        <taxon>Bacillati</taxon>
        <taxon>Bacillota</taxon>
        <taxon>Bacilli</taxon>
        <taxon>Bacillales</taxon>
        <taxon>Paenibacillaceae</taxon>
        <taxon>Paenibacillus</taxon>
    </lineage>
</organism>
<feature type="domain" description="SLH" evidence="2">
    <location>
        <begin position="1214"/>
        <end position="1277"/>
    </location>
</feature>
<dbReference type="InterPro" id="IPR001119">
    <property type="entry name" value="SLH_dom"/>
</dbReference>
<dbReference type="Proteomes" id="UP000637643">
    <property type="component" value="Unassembled WGS sequence"/>
</dbReference>
<dbReference type="InterPro" id="IPR014755">
    <property type="entry name" value="Cu-Rt/internalin_Ig-like"/>
</dbReference>
<keyword evidence="4" id="KW-1185">Reference proteome</keyword>
<dbReference type="InterPro" id="IPR032812">
    <property type="entry name" value="SbsA_Ig"/>
</dbReference>
<proteinExistence type="predicted"/>
<evidence type="ECO:0000313" key="3">
    <source>
        <dbReference type="EMBL" id="GGF87499.1"/>
    </source>
</evidence>
<dbReference type="Pfam" id="PF13205">
    <property type="entry name" value="Big_5"/>
    <property type="match status" value="3"/>
</dbReference>
<accession>A0A917CG35</accession>
<dbReference type="Pfam" id="PF13753">
    <property type="entry name" value="SWM_repeat"/>
    <property type="match status" value="4"/>
</dbReference>
<dbReference type="PANTHER" id="PTHR43308">
    <property type="entry name" value="OUTER MEMBRANE PROTEIN ALPHA-RELATED"/>
    <property type="match status" value="1"/>
</dbReference>